<evidence type="ECO:0000256" key="1">
    <source>
        <dbReference type="ARBA" id="ARBA00023125"/>
    </source>
</evidence>
<evidence type="ECO:0000256" key="2">
    <source>
        <dbReference type="SAM" id="MobiDB-lite"/>
    </source>
</evidence>
<dbReference type="PANTHER" id="PTHR19303">
    <property type="entry name" value="TRANSPOSON"/>
    <property type="match status" value="1"/>
</dbReference>
<keyword evidence="3" id="KW-0255">Endonuclease</keyword>
<keyword evidence="1" id="KW-0238">DNA-binding</keyword>
<reference evidence="3" key="1">
    <citation type="submission" date="2021-02" db="EMBL/GenBank/DDBJ databases">
        <authorList>
            <person name="Syme A R."/>
            <person name="Syme A R."/>
            <person name="Moolhuijzen P."/>
        </authorList>
    </citation>
    <scope>NUCLEOTIDE SEQUENCE</scope>
    <source>
        <strain evidence="3">W1-1</strain>
    </source>
</reference>
<dbReference type="InterPro" id="IPR036397">
    <property type="entry name" value="RNaseH_sf"/>
</dbReference>
<organism evidence="3 4">
    <name type="scientific">Pyrenophora teres f. teres</name>
    <dbReference type="NCBI Taxonomy" id="97479"/>
    <lineage>
        <taxon>Eukaryota</taxon>
        <taxon>Fungi</taxon>
        <taxon>Dikarya</taxon>
        <taxon>Ascomycota</taxon>
        <taxon>Pezizomycotina</taxon>
        <taxon>Dothideomycetes</taxon>
        <taxon>Pleosporomycetidae</taxon>
        <taxon>Pleosporales</taxon>
        <taxon>Pleosporineae</taxon>
        <taxon>Pleosporaceae</taxon>
        <taxon>Pyrenophora</taxon>
    </lineage>
</organism>
<feature type="compositionally biased region" description="Basic and acidic residues" evidence="2">
    <location>
        <begin position="526"/>
        <end position="547"/>
    </location>
</feature>
<dbReference type="InterPro" id="IPR004875">
    <property type="entry name" value="DDE_SF_endonuclease_dom"/>
</dbReference>
<gene>
    <name evidence="3" type="ORF">PTTW11_03283</name>
</gene>
<keyword evidence="3" id="KW-0540">Nuclease</keyword>
<proteinExistence type="predicted"/>
<evidence type="ECO:0000313" key="3">
    <source>
        <dbReference type="EMBL" id="CAE7021555.1"/>
    </source>
</evidence>
<dbReference type="GO" id="GO:0005634">
    <property type="term" value="C:nucleus"/>
    <property type="evidence" value="ECO:0007669"/>
    <property type="project" value="TreeGrafter"/>
</dbReference>
<protein>
    <submittedName>
        <fullName evidence="3">DDE superfamily endonuclease</fullName>
    </submittedName>
</protein>
<dbReference type="InterPro" id="IPR050863">
    <property type="entry name" value="CenT-Element_Derived"/>
</dbReference>
<sequence length="628" mass="71737">MSPIDDAIDAIELREPGASFSYRDVAKRFGVDRSTLSRRHQGKSKSIAQEAQQRQLLNPQQEAEIVDYIERCTRSGLPPTRQMIKNFASAVAKWDVGEGWVTRFLHRQHDHLTPKWTRGIDRARHVADSKERYEQYFELLHSKMQQYEVAAENVYNMDEKGFMMGIIARSKRVFTRAIWEQKERTAAIQDGNREWVTILACICGDGSSLPPALIYEGKAGIQSSWVSELQAEIHEVFVANSTSGWTNNELGLAWLEQIFDRFTRDKARRRWRLLILDGHGSHVTSDFINFCGANKILLAVFPPHSTHSLQPLDVVMFAPLANAYSQQLQQHIQRGQGTMGPAKAEFFSIFWAAWSQTFRRELILKSFQATGVLPMNAEAVLKRFKNTTPQQVNGVKVGERGDGDSWRQLRKILDVAVVDKDKVEAKQVEQALHSLQVKNELLHHENESLHTALNTRTKRKLRSKALDLQRSDQQHSGSVFWSPYKIEEAREREVTKQQETEQLQLQKDTERELRAASLRYKKLMADEAKAERQRAKTERDEAKKARAAELSARRAAKQQQRNAATSQNSQDTHKTPRRTASRKPVEKKTRRRGVVVAESEAAAAPTAPPPPPKTTTRGRTIKLPQKFK</sequence>
<dbReference type="EMBL" id="HG992979">
    <property type="protein sequence ID" value="CAE7021555.1"/>
    <property type="molecule type" value="Genomic_DNA"/>
</dbReference>
<dbReference type="Proteomes" id="UP000472372">
    <property type="component" value="Chromosome 3"/>
</dbReference>
<dbReference type="SMART" id="SM00674">
    <property type="entry name" value="CENPB"/>
    <property type="match status" value="1"/>
</dbReference>
<dbReference type="Gene3D" id="3.30.420.10">
    <property type="entry name" value="Ribonuclease H-like superfamily/Ribonuclease H"/>
    <property type="match status" value="1"/>
</dbReference>
<dbReference type="GO" id="GO:0004519">
    <property type="term" value="F:endonuclease activity"/>
    <property type="evidence" value="ECO:0007669"/>
    <property type="project" value="UniProtKB-KW"/>
</dbReference>
<dbReference type="InterPro" id="IPR006600">
    <property type="entry name" value="HTH_CenpB_DNA-bd_dom"/>
</dbReference>
<dbReference type="PANTHER" id="PTHR19303:SF74">
    <property type="entry name" value="POGO TRANSPOSABLE ELEMENT WITH KRAB DOMAIN"/>
    <property type="match status" value="1"/>
</dbReference>
<keyword evidence="3" id="KW-0378">Hydrolase</keyword>
<evidence type="ECO:0000313" key="4">
    <source>
        <dbReference type="Proteomes" id="UP000472372"/>
    </source>
</evidence>
<accession>A0A6S6VU99</accession>
<dbReference type="Pfam" id="PF03184">
    <property type="entry name" value="DDE_1"/>
    <property type="match status" value="1"/>
</dbReference>
<dbReference type="Pfam" id="PF03221">
    <property type="entry name" value="HTH_Tnp_Tc5"/>
    <property type="match status" value="1"/>
</dbReference>
<dbReference type="GO" id="GO:0003677">
    <property type="term" value="F:DNA binding"/>
    <property type="evidence" value="ECO:0007669"/>
    <property type="project" value="UniProtKB-KW"/>
</dbReference>
<dbReference type="PROSITE" id="PS51253">
    <property type="entry name" value="HTH_CENPB"/>
    <property type="match status" value="1"/>
</dbReference>
<name>A0A6S6VU99_9PLEO</name>
<dbReference type="AlphaFoldDB" id="A0A6S6VU99"/>
<feature type="region of interest" description="Disordered" evidence="2">
    <location>
        <begin position="526"/>
        <end position="628"/>
    </location>
</feature>